<dbReference type="InterPro" id="IPR036390">
    <property type="entry name" value="WH_DNA-bd_sf"/>
</dbReference>
<dbReference type="GO" id="GO:0006508">
    <property type="term" value="P:proteolysis"/>
    <property type="evidence" value="ECO:0007669"/>
    <property type="project" value="UniProtKB-KW"/>
</dbReference>
<evidence type="ECO:0000256" key="6">
    <source>
        <dbReference type="ARBA" id="ARBA00022723"/>
    </source>
</evidence>
<feature type="binding site" evidence="8">
    <location>
        <position position="80"/>
    </location>
    <ligand>
        <name>a divalent metal cation</name>
        <dbReference type="ChEBI" id="CHEBI:60240"/>
        <label>1</label>
    </ligand>
</feature>
<accession>G4RLT6</accession>
<dbReference type="InterPro" id="IPR050247">
    <property type="entry name" value="Met_Aminopeptidase_Type2"/>
</dbReference>
<comment type="cofactor">
    <cofactor evidence="8">
        <name>Co(2+)</name>
        <dbReference type="ChEBI" id="CHEBI:48828"/>
    </cofactor>
    <cofactor evidence="8">
        <name>Zn(2+)</name>
        <dbReference type="ChEBI" id="CHEBI:29105"/>
    </cofactor>
    <cofactor evidence="8">
        <name>Mn(2+)</name>
        <dbReference type="ChEBI" id="CHEBI:29035"/>
    </cofactor>
    <cofactor evidence="8">
        <name>Fe(2+)</name>
        <dbReference type="ChEBI" id="CHEBI:29033"/>
    </cofactor>
    <text evidence="8">Binds 2 divalent metal cations per subunit. Has a high-affinity and a low affinity metal-binding site. The true nature of the physiological cofactor is under debate. The enzyme is active with cobalt, zinc, manganese or divalent iron ions. Most likely, methionine aminopeptidases function as mononuclear Fe(2+)-metalloproteases under physiological conditions, and the catalytically relevant metal-binding site has been assigned to the histidine-containing high-affinity site.</text>
</comment>
<dbReference type="RefSeq" id="WP_014127784.1">
    <property type="nucleotide sequence ID" value="NC_016070.1"/>
</dbReference>
<feature type="domain" description="Peptidase M24" evidence="10">
    <location>
        <begin position="6"/>
        <end position="278"/>
    </location>
</feature>
<dbReference type="PATRIC" id="fig|768679.9.peg.1941"/>
<evidence type="ECO:0000256" key="9">
    <source>
        <dbReference type="RuleBase" id="RU003653"/>
    </source>
</evidence>
<dbReference type="InterPro" id="IPR001714">
    <property type="entry name" value="Pept_M24_MAP"/>
</dbReference>
<dbReference type="Gene3D" id="1.10.10.10">
    <property type="entry name" value="Winged helix-like DNA-binding domain superfamily/Winged helix DNA-binding domain"/>
    <property type="match status" value="1"/>
</dbReference>
<evidence type="ECO:0000256" key="1">
    <source>
        <dbReference type="ARBA" id="ARBA00000294"/>
    </source>
</evidence>
<comment type="function">
    <text evidence="8 9">Removes the N-terminal methionine from nascent proteins. The N-terminal methionine is often cleaved when the second residue in the primary sequence is small and uncharged (Met-Ala-, Cys, Gly, Pro, Ser, Thr, or Val).</text>
</comment>
<dbReference type="Pfam" id="PF00557">
    <property type="entry name" value="Peptidase_M24"/>
    <property type="match status" value="1"/>
</dbReference>
<evidence type="ECO:0000256" key="3">
    <source>
        <dbReference type="ARBA" id="ARBA00001954"/>
    </source>
</evidence>
<keyword evidence="12" id="KW-1185">Reference proteome</keyword>
<dbReference type="InterPro" id="IPR002468">
    <property type="entry name" value="Pept_M24A_MAP2"/>
</dbReference>
<feature type="binding site" evidence="8">
    <location>
        <position position="160"/>
    </location>
    <ligand>
        <name>substrate</name>
    </ligand>
</feature>
<dbReference type="Proteomes" id="UP000002654">
    <property type="component" value="Chromosome"/>
</dbReference>
<protein>
    <recommendedName>
        <fullName evidence="8 9">Methionine aminopeptidase</fullName>
        <shortName evidence="8">MAP</shortName>
        <shortName evidence="8">MetAP</shortName>
        <ecNumber evidence="8 9">3.4.11.18</ecNumber>
    </recommendedName>
    <alternativeName>
        <fullName evidence="8">Peptidase M</fullName>
    </alternativeName>
</protein>
<dbReference type="PaxDb" id="768679-TTX_1915"/>
<dbReference type="InterPro" id="IPR036388">
    <property type="entry name" value="WH-like_DNA-bd_sf"/>
</dbReference>
<keyword evidence="7 8" id="KW-0378">Hydrolase</keyword>
<dbReference type="GeneID" id="11262800"/>
<dbReference type="SUPFAM" id="SSF46785">
    <property type="entry name" value="Winged helix' DNA-binding domain"/>
    <property type="match status" value="1"/>
</dbReference>
<dbReference type="Gene3D" id="3.90.230.10">
    <property type="entry name" value="Creatinase/methionine aminopeptidase superfamily"/>
    <property type="match status" value="1"/>
</dbReference>
<keyword evidence="4 8" id="KW-0031">Aminopeptidase</keyword>
<dbReference type="AlphaFoldDB" id="G4RLT6"/>
<feature type="binding site" evidence="8">
    <location>
        <position position="60"/>
    </location>
    <ligand>
        <name>substrate</name>
    </ligand>
</feature>
<dbReference type="GO" id="GO:0070006">
    <property type="term" value="F:metalloaminopeptidase activity"/>
    <property type="evidence" value="ECO:0007669"/>
    <property type="project" value="UniProtKB-UniRule"/>
</dbReference>
<keyword evidence="6 8" id="KW-0479">Metal-binding</keyword>
<evidence type="ECO:0000256" key="7">
    <source>
        <dbReference type="ARBA" id="ARBA00022801"/>
    </source>
</evidence>
<evidence type="ECO:0000313" key="11">
    <source>
        <dbReference type="EMBL" id="CCC82531.1"/>
    </source>
</evidence>
<dbReference type="NCBIfam" id="TIGR00501">
    <property type="entry name" value="met_pdase_II"/>
    <property type="match status" value="1"/>
</dbReference>
<keyword evidence="5 8" id="KW-0645">Protease</keyword>
<dbReference type="PANTHER" id="PTHR45777:SF2">
    <property type="entry name" value="METHIONINE AMINOPEPTIDASE 2"/>
    <property type="match status" value="1"/>
</dbReference>
<comment type="cofactor">
    <cofactor evidence="2">
        <name>Mn(2+)</name>
        <dbReference type="ChEBI" id="CHEBI:29035"/>
    </cofactor>
</comment>
<evidence type="ECO:0000256" key="8">
    <source>
        <dbReference type="HAMAP-Rule" id="MF_01975"/>
    </source>
</evidence>
<dbReference type="InterPro" id="IPR036005">
    <property type="entry name" value="Creatinase/aminopeptidase-like"/>
</dbReference>
<gene>
    <name evidence="8 11" type="primary">map</name>
    <name evidence="11" type="ordered locus">TTX_1915</name>
</gene>
<comment type="similarity">
    <text evidence="8">Belongs to the peptidase M24A family. Methionine aminopeptidase archaeal type 2 subfamily.</text>
</comment>
<evidence type="ECO:0000313" key="12">
    <source>
        <dbReference type="Proteomes" id="UP000002654"/>
    </source>
</evidence>
<dbReference type="SUPFAM" id="SSF55920">
    <property type="entry name" value="Creatinase/aminopeptidase"/>
    <property type="match status" value="1"/>
</dbReference>
<comment type="subunit">
    <text evidence="8">Monomer.</text>
</comment>
<proteinExistence type="inferred from homology"/>
<comment type="cofactor">
    <cofactor evidence="3">
        <name>Fe(2+)</name>
        <dbReference type="ChEBI" id="CHEBI:29033"/>
    </cofactor>
</comment>
<evidence type="ECO:0000256" key="2">
    <source>
        <dbReference type="ARBA" id="ARBA00001936"/>
    </source>
</evidence>
<feature type="binding site" evidence="8">
    <location>
        <position position="271"/>
    </location>
    <ligand>
        <name>a divalent metal cation</name>
        <dbReference type="ChEBI" id="CHEBI:60240"/>
        <label>1</label>
    </ligand>
</feature>
<dbReference type="eggNOG" id="arCOG01001">
    <property type="taxonomic scope" value="Archaea"/>
</dbReference>
<name>G4RLT6_THETK</name>
<dbReference type="InterPro" id="IPR000994">
    <property type="entry name" value="Pept_M24"/>
</dbReference>
<feature type="binding site" evidence="8">
    <location>
        <position position="91"/>
    </location>
    <ligand>
        <name>a divalent metal cation</name>
        <dbReference type="ChEBI" id="CHEBI:60240"/>
        <label>2</label>
        <note>catalytic</note>
    </ligand>
</feature>
<dbReference type="STRING" id="768679.TTX_1915"/>
<evidence type="ECO:0000256" key="4">
    <source>
        <dbReference type="ARBA" id="ARBA00022438"/>
    </source>
</evidence>
<dbReference type="PRINTS" id="PR00599">
    <property type="entry name" value="MAPEPTIDASE"/>
</dbReference>
<dbReference type="GO" id="GO:0004239">
    <property type="term" value="F:initiator methionyl aminopeptidase activity"/>
    <property type="evidence" value="ECO:0007669"/>
    <property type="project" value="UniProtKB-UniRule"/>
</dbReference>
<dbReference type="GO" id="GO:0046872">
    <property type="term" value="F:metal ion binding"/>
    <property type="evidence" value="ECO:0007669"/>
    <property type="project" value="UniProtKB-UniRule"/>
</dbReference>
<feature type="binding site" evidence="8">
    <location>
        <position position="91"/>
    </location>
    <ligand>
        <name>a divalent metal cation</name>
        <dbReference type="ChEBI" id="CHEBI:60240"/>
        <label>1</label>
    </ligand>
</feature>
<dbReference type="GO" id="GO:0005737">
    <property type="term" value="C:cytoplasm"/>
    <property type="evidence" value="ECO:0007669"/>
    <property type="project" value="TreeGrafter"/>
</dbReference>
<evidence type="ECO:0000259" key="10">
    <source>
        <dbReference type="Pfam" id="PF00557"/>
    </source>
</evidence>
<dbReference type="InterPro" id="IPR028595">
    <property type="entry name" value="MetAP_archaeal"/>
</dbReference>
<dbReference type="EC" id="3.4.11.18" evidence="8 9"/>
<dbReference type="EMBL" id="FN869859">
    <property type="protein sequence ID" value="CCC82531.1"/>
    <property type="molecule type" value="Genomic_DNA"/>
</dbReference>
<dbReference type="HAMAP" id="MF_01975">
    <property type="entry name" value="MetAP_2_arc"/>
    <property type="match status" value="1"/>
</dbReference>
<feature type="binding site" evidence="8">
    <location>
        <position position="186"/>
    </location>
    <ligand>
        <name>a divalent metal cation</name>
        <dbReference type="ChEBI" id="CHEBI:60240"/>
        <label>2</label>
        <note>catalytic</note>
    </ligand>
</feature>
<feature type="binding site" evidence="8">
    <location>
        <position position="152"/>
    </location>
    <ligand>
        <name>a divalent metal cation</name>
        <dbReference type="ChEBI" id="CHEBI:60240"/>
        <label>2</label>
        <note>catalytic</note>
    </ligand>
</feature>
<comment type="catalytic activity">
    <reaction evidence="1 8 9">
        <text>Release of N-terminal amino acids, preferentially methionine, from peptides and arylamides.</text>
        <dbReference type="EC" id="3.4.11.18"/>
    </reaction>
</comment>
<dbReference type="PANTHER" id="PTHR45777">
    <property type="entry name" value="METHIONINE AMINOPEPTIDASE 2"/>
    <property type="match status" value="1"/>
</dbReference>
<feature type="binding site" evidence="8">
    <location>
        <position position="271"/>
    </location>
    <ligand>
        <name>a divalent metal cation</name>
        <dbReference type="ChEBI" id="CHEBI:60240"/>
        <label>2</label>
        <note>catalytic</note>
    </ligand>
</feature>
<dbReference type="OrthoDB" id="372008at2157"/>
<sequence>MKEYINVGDIVHKALKYAMDIVHPDMPVLELCEKVEQYIRDAGATPAFPVNVGIGSVAAHYTATRADPNLIPKGSVVKIDIGAHIDGYIVDAAVTVSLGTNAYDGLIRASYNALKRAFEALRPGLRAWQIGDVIESVIKSFGYKPIYNLTGHRIERYNLHAGDVVPNYGDKSAAQTMRPGDVYAIEPFATNGKGLVIDGKQITIYKLNRMKSKKHQNYIDKIYSNVNMLPFTPRWFPDIPESFYRDALSDGSIYGYEVLIEGGGGLVSQFEDTFLITEDGAIPLARTLDLL</sequence>
<evidence type="ECO:0000256" key="5">
    <source>
        <dbReference type="ARBA" id="ARBA00022670"/>
    </source>
</evidence>
<dbReference type="HOGENOM" id="CLU_015857_7_0_2"/>
<organism evidence="11 12">
    <name type="scientific">Thermoproteus tenax (strain ATCC 35583 / DSM 2078 / JCM 9277 / NBRC 100435 / Kra 1)</name>
    <dbReference type="NCBI Taxonomy" id="768679"/>
    <lineage>
        <taxon>Archaea</taxon>
        <taxon>Thermoproteota</taxon>
        <taxon>Thermoprotei</taxon>
        <taxon>Thermoproteales</taxon>
        <taxon>Thermoproteaceae</taxon>
        <taxon>Thermoproteus</taxon>
    </lineage>
</organism>
<reference evidence="11 12" key="1">
    <citation type="journal article" date="2011" name="PLoS ONE">
        <title>The complete genome sequence of Thermoproteus tenax: a physiologically versatile member of the Crenarchaeota.</title>
        <authorList>
            <person name="Siebers B."/>
            <person name="Zaparty M."/>
            <person name="Raddatz G."/>
            <person name="Tjaden B."/>
            <person name="Albers S.V."/>
            <person name="Bell S.D."/>
            <person name="Blombach F."/>
            <person name="Kletzin A."/>
            <person name="Kyrpides N."/>
            <person name="Lanz C."/>
            <person name="Plagens A."/>
            <person name="Rampp M."/>
            <person name="Rosinus A."/>
            <person name="von Jan M."/>
            <person name="Makarova K.S."/>
            <person name="Klenk H.P."/>
            <person name="Schuster S.C."/>
            <person name="Hensel R."/>
        </authorList>
    </citation>
    <scope>NUCLEOTIDE SEQUENCE [LARGE SCALE GENOMIC DNA]</scope>
    <source>
        <strain evidence="12">ATCC 35583 / DSM 2078 / JCM 9277 / NBRC 100435 / Kra 1</strain>
    </source>
</reference>
<dbReference type="KEGG" id="ttn:TTX_1915"/>